<comment type="caution">
    <text evidence="1">The sequence shown here is derived from an EMBL/GenBank/DDBJ whole genome shotgun (WGS) entry which is preliminary data.</text>
</comment>
<accession>A0ABX1ZHG4</accession>
<organism evidence="1 2">
    <name type="scientific">Paenibacillus planticolens</name>
    <dbReference type="NCBI Taxonomy" id="2654976"/>
    <lineage>
        <taxon>Bacteria</taxon>
        <taxon>Bacillati</taxon>
        <taxon>Bacillota</taxon>
        <taxon>Bacilli</taxon>
        <taxon>Bacillales</taxon>
        <taxon>Paenibacillaceae</taxon>
        <taxon>Paenibacillus</taxon>
    </lineage>
</organism>
<dbReference type="Pfam" id="PF10844">
    <property type="entry name" value="DUF2577"/>
    <property type="match status" value="1"/>
</dbReference>
<keyword evidence="2" id="KW-1185">Reference proteome</keyword>
<dbReference type="EMBL" id="WHNZ01000004">
    <property type="protein sequence ID" value="NOU98489.1"/>
    <property type="molecule type" value="Genomic_DNA"/>
</dbReference>
<dbReference type="Proteomes" id="UP000618579">
    <property type="component" value="Unassembled WGS sequence"/>
</dbReference>
<evidence type="ECO:0000313" key="1">
    <source>
        <dbReference type="EMBL" id="NOU98489.1"/>
    </source>
</evidence>
<dbReference type="RefSeq" id="WP_171681378.1">
    <property type="nucleotide sequence ID" value="NZ_WHNZ01000004.1"/>
</dbReference>
<proteinExistence type="predicted"/>
<evidence type="ECO:0000313" key="2">
    <source>
        <dbReference type="Proteomes" id="UP000618579"/>
    </source>
</evidence>
<name>A0ABX1ZHG4_9BACL</name>
<dbReference type="InterPro" id="IPR022555">
    <property type="entry name" value="DUF2577"/>
</dbReference>
<reference evidence="1 2" key="1">
    <citation type="submission" date="2019-10" db="EMBL/GenBank/DDBJ databases">
        <title>Description of Paenibacillus pedi sp. nov.</title>
        <authorList>
            <person name="Carlier A."/>
            <person name="Qi S."/>
        </authorList>
    </citation>
    <scope>NUCLEOTIDE SEQUENCE [LARGE SCALE GENOMIC DNA]</scope>
    <source>
        <strain evidence="1 2">LMG 31457</strain>
    </source>
</reference>
<sequence>MGKEGTGASQLAQVIRSLGYNDFDRFEFATVTSLIPTKIRVDGMKIELDAYDIVMAEHLTDHTRDVTINGGVLSTMVVKSPLTVGSRVIVASMSDGQKYVVLDKAVMI</sequence>
<gene>
    <name evidence="1" type="ORF">GC097_00415</name>
</gene>
<protein>
    <submittedName>
        <fullName evidence="1">DUF2577 domain-containing protein</fullName>
    </submittedName>
</protein>